<dbReference type="PANTHER" id="PTHR23389">
    <property type="entry name" value="CHROMOSOME TRANSMISSION FIDELITY FACTOR 18"/>
    <property type="match status" value="1"/>
</dbReference>
<dbReference type="AlphaFoldDB" id="A0A5K3FT95"/>
<evidence type="ECO:0000313" key="2">
    <source>
        <dbReference type="WBParaSite" id="MCU_010353-RA"/>
    </source>
</evidence>
<dbReference type="InterPro" id="IPR027417">
    <property type="entry name" value="P-loop_NTPase"/>
</dbReference>
<proteinExistence type="predicted"/>
<dbReference type="GO" id="GO:0003677">
    <property type="term" value="F:DNA binding"/>
    <property type="evidence" value="ECO:0007669"/>
    <property type="project" value="TreeGrafter"/>
</dbReference>
<accession>A0A5K3FT95</accession>
<reference evidence="2" key="1">
    <citation type="submission" date="2019-11" db="UniProtKB">
        <authorList>
            <consortium name="WormBaseParasite"/>
        </authorList>
    </citation>
    <scope>IDENTIFICATION</scope>
</reference>
<dbReference type="GO" id="GO:0005634">
    <property type="term" value="C:nucleus"/>
    <property type="evidence" value="ECO:0007669"/>
    <property type="project" value="TreeGrafter"/>
</dbReference>
<dbReference type="WBParaSite" id="MCU_010353-RA">
    <property type="protein sequence ID" value="MCU_010353-RA"/>
    <property type="gene ID" value="MCU_010353"/>
</dbReference>
<feature type="region of interest" description="Disordered" evidence="1">
    <location>
        <begin position="1"/>
        <end position="42"/>
    </location>
</feature>
<sequence length="481" mass="52835">MTKVHANTGSRKSSNMRLSSFFQPRKTATKKRPLKETSKNTASDLQGLKLNNKSLVLFDEVDVLFDSDRGFWSAVGRLLQLGRRPILLTATDPAVVHRIPVAFQICNLMPLQSPVLLKPLLRRICESQGAVLTNSLMQVVTAKVFEEQYCDIPSRTVSTAKWLVDNGQFFNVRQSIVQLQWLLASGGLGIDQATKTDHSDLIGRLSAAFHRLFSLSFVHKTSSQTSSENPPPAPLSDDFVKIFESDNEEQQPAADSDTKRQIKITANQCREVSTSVLTELSRATDLQALLDVCSTVCGRRELLEATKSLDYAQSSSNRVNVFTTLGDLGSAPLTGIDPIGAVGTFAGEEDWRSLLNANASRTFSRLESHLLATPALPEGSELADGVCGGYVNEPSTVEEVLAPPAVKTASRTLTCLKALSNGRKTNVLLQRECALDYLPALRGVSKLDVCRQGSTTRRRFRQYFDQIGLHLPDEIRNLLSS</sequence>
<protein>
    <submittedName>
        <fullName evidence="2">AAA domain-containing protein</fullName>
    </submittedName>
</protein>
<feature type="compositionally biased region" description="Polar residues" evidence="1">
    <location>
        <begin position="1"/>
        <end position="22"/>
    </location>
</feature>
<name>A0A5K3FT95_MESCO</name>
<dbReference type="Gene3D" id="3.40.50.300">
    <property type="entry name" value="P-loop containing nucleotide triphosphate hydrolases"/>
    <property type="match status" value="1"/>
</dbReference>
<organism evidence="2">
    <name type="scientific">Mesocestoides corti</name>
    <name type="common">Flatworm</name>
    <dbReference type="NCBI Taxonomy" id="53468"/>
    <lineage>
        <taxon>Eukaryota</taxon>
        <taxon>Metazoa</taxon>
        <taxon>Spiralia</taxon>
        <taxon>Lophotrochozoa</taxon>
        <taxon>Platyhelminthes</taxon>
        <taxon>Cestoda</taxon>
        <taxon>Eucestoda</taxon>
        <taxon>Cyclophyllidea</taxon>
        <taxon>Mesocestoididae</taxon>
        <taxon>Mesocestoides</taxon>
    </lineage>
</organism>
<dbReference type="PANTHER" id="PTHR23389:SF21">
    <property type="entry name" value="ATPASE FAMILY AAA DOMAIN-CONTAINING PROTEIN 5"/>
    <property type="match status" value="1"/>
</dbReference>
<evidence type="ECO:0000256" key="1">
    <source>
        <dbReference type="SAM" id="MobiDB-lite"/>
    </source>
</evidence>